<reference evidence="2 3" key="1">
    <citation type="submission" date="2017-11" db="EMBL/GenBank/DDBJ databases">
        <title>Draft genome sequence of Mitsuaria sp. HWN-4.</title>
        <authorList>
            <person name="Gundlapally S.R."/>
        </authorList>
    </citation>
    <scope>NUCLEOTIDE SEQUENCE [LARGE SCALE GENOMIC DNA]</scope>
    <source>
        <strain evidence="2 3">HWN-4</strain>
    </source>
</reference>
<dbReference type="PANTHER" id="PTHR33442:SF1">
    <property type="entry name" value="TRANS-3-HYDROXY-L-PROLINE DEHYDRATASE"/>
    <property type="match status" value="1"/>
</dbReference>
<name>A0A2G9CD73_9BURK</name>
<comment type="caution">
    <text evidence="2">The sequence shown here is derived from an EMBL/GenBank/DDBJ whole genome shotgun (WGS) entry which is preliminary data.</text>
</comment>
<comment type="similarity">
    <text evidence="1">Belongs to the proline racemase family.</text>
</comment>
<sequence length="181" mass="18214">MNVLPTPTRLIDAHVGGVLTRVVVSGGPALAGATMTDRLAAFAAGHDAWRLALTGAPRSAPGTQAALLTDPERPGSLAGVLFLASTGPVAATPDSLIAVLAALAHVGRLRPGPVRLDTPEGTIAASFALDGTVRFDDPALEQREGRGHILLDGTWVAEPDDPLAWGAPVSASPDAAAVGGD</sequence>
<dbReference type="AlphaFoldDB" id="A0A2G9CD73"/>
<dbReference type="Gene3D" id="3.10.310.10">
    <property type="entry name" value="Diaminopimelate Epimerase, Chain A, domain 1"/>
    <property type="match status" value="1"/>
</dbReference>
<dbReference type="PANTHER" id="PTHR33442">
    <property type="entry name" value="TRANS-3-HYDROXY-L-PROLINE DEHYDRATASE"/>
    <property type="match status" value="1"/>
</dbReference>
<organism evidence="2 3">
    <name type="scientific">Roseateles chitinivorans</name>
    <dbReference type="NCBI Taxonomy" id="2917965"/>
    <lineage>
        <taxon>Bacteria</taxon>
        <taxon>Pseudomonadati</taxon>
        <taxon>Pseudomonadota</taxon>
        <taxon>Betaproteobacteria</taxon>
        <taxon>Burkholderiales</taxon>
        <taxon>Sphaerotilaceae</taxon>
        <taxon>Roseateles</taxon>
    </lineage>
</organism>
<proteinExistence type="inferred from homology"/>
<protein>
    <submittedName>
        <fullName evidence="2">Uncharacterized protein</fullName>
    </submittedName>
</protein>
<dbReference type="Pfam" id="PF05544">
    <property type="entry name" value="Pro_racemase"/>
    <property type="match status" value="1"/>
</dbReference>
<gene>
    <name evidence="2" type="ORF">CS062_04365</name>
</gene>
<dbReference type="OrthoDB" id="181267at2"/>
<dbReference type="EMBL" id="PEOG01000010">
    <property type="protein sequence ID" value="PIM54386.1"/>
    <property type="molecule type" value="Genomic_DNA"/>
</dbReference>
<dbReference type="SUPFAM" id="SSF54506">
    <property type="entry name" value="Diaminopimelate epimerase-like"/>
    <property type="match status" value="1"/>
</dbReference>
<keyword evidence="3" id="KW-1185">Reference proteome</keyword>
<evidence type="ECO:0000313" key="2">
    <source>
        <dbReference type="EMBL" id="PIM54386.1"/>
    </source>
</evidence>
<dbReference type="InterPro" id="IPR008794">
    <property type="entry name" value="Pro_racemase_fam"/>
</dbReference>
<dbReference type="Proteomes" id="UP000231501">
    <property type="component" value="Unassembled WGS sequence"/>
</dbReference>
<dbReference type="RefSeq" id="WP_099860275.1">
    <property type="nucleotide sequence ID" value="NZ_PEOG01000010.1"/>
</dbReference>
<evidence type="ECO:0000313" key="3">
    <source>
        <dbReference type="Proteomes" id="UP000231501"/>
    </source>
</evidence>
<evidence type="ECO:0000256" key="1">
    <source>
        <dbReference type="ARBA" id="ARBA00007529"/>
    </source>
</evidence>
<accession>A0A2G9CD73</accession>